<accession>A0A835LZ96</accession>
<protein>
    <submittedName>
        <fullName evidence="1">Uncharacterized protein</fullName>
    </submittedName>
</protein>
<dbReference type="SUPFAM" id="SSF53474">
    <property type="entry name" value="alpha/beta-Hydrolases"/>
    <property type="match status" value="1"/>
</dbReference>
<comment type="caution">
    <text evidence="1">The sequence shown here is derived from an EMBL/GenBank/DDBJ whole genome shotgun (WGS) entry which is preliminary data.</text>
</comment>
<dbReference type="GO" id="GO:0080030">
    <property type="term" value="F:methyl indole-3-acetate esterase activity"/>
    <property type="evidence" value="ECO:0007669"/>
    <property type="project" value="TreeGrafter"/>
</dbReference>
<organism evidence="1 2">
    <name type="scientific">Coptis chinensis</name>
    <dbReference type="NCBI Taxonomy" id="261450"/>
    <lineage>
        <taxon>Eukaryota</taxon>
        <taxon>Viridiplantae</taxon>
        <taxon>Streptophyta</taxon>
        <taxon>Embryophyta</taxon>
        <taxon>Tracheophyta</taxon>
        <taxon>Spermatophyta</taxon>
        <taxon>Magnoliopsida</taxon>
        <taxon>Ranunculales</taxon>
        <taxon>Ranunculaceae</taxon>
        <taxon>Coptidoideae</taxon>
        <taxon>Coptis</taxon>
    </lineage>
</organism>
<gene>
    <name evidence="1" type="ORF">IFM89_022750</name>
</gene>
<evidence type="ECO:0000313" key="1">
    <source>
        <dbReference type="EMBL" id="KAF9610507.1"/>
    </source>
</evidence>
<dbReference type="GO" id="GO:0080032">
    <property type="term" value="F:methyl jasmonate esterase activity"/>
    <property type="evidence" value="ECO:0007669"/>
    <property type="project" value="TreeGrafter"/>
</dbReference>
<dbReference type="PANTHER" id="PTHR10992:SF872">
    <property type="entry name" value="METHYLESTERASE 11, CHLOROPLASTIC-RELATED"/>
    <property type="match status" value="1"/>
</dbReference>
<dbReference type="InterPro" id="IPR045889">
    <property type="entry name" value="MES/HNL"/>
</dbReference>
<dbReference type="Gene3D" id="3.40.50.1820">
    <property type="entry name" value="alpha/beta hydrolase"/>
    <property type="match status" value="1"/>
</dbReference>
<dbReference type="AlphaFoldDB" id="A0A835LZ96"/>
<dbReference type="EMBL" id="JADFTS010000004">
    <property type="protein sequence ID" value="KAF9610507.1"/>
    <property type="molecule type" value="Genomic_DNA"/>
</dbReference>
<reference evidence="1 2" key="1">
    <citation type="submission" date="2020-10" db="EMBL/GenBank/DDBJ databases">
        <title>The Coptis chinensis genome and diversification of protoberbering-type alkaloids.</title>
        <authorList>
            <person name="Wang B."/>
            <person name="Shu S."/>
            <person name="Song C."/>
            <person name="Liu Y."/>
        </authorList>
    </citation>
    <scope>NUCLEOTIDE SEQUENCE [LARGE SCALE GENOMIC DNA]</scope>
    <source>
        <strain evidence="1">HL-2020</strain>
        <tissue evidence="1">Leaf</tissue>
    </source>
</reference>
<sequence length="270" mass="30197">MLRKIIGTEWRYGRNLARARGSLSACIGGEGLWITFLGLTALRALTKSGGIKLDGSGKTTNILITRLRWSGSLCHPASEESWRRSMEYKRTLSLVFILSCNIFLCGCSSGGGLEETNRLYSDHSLRPATAIMVQHWCDEMLLPLEEEVAKRALLDGLESFRFEYLACPSGLLLLLNNLEEMKIKELETNHFVLVHGGGFGPWCWYKTITHLEEGGFKVDAIDLTGSEFIRCDTNSITSLIEYVKPLTNFLKSLERAKGECSTRDDNSCTN</sequence>
<dbReference type="GO" id="GO:0009694">
    <property type="term" value="P:jasmonic acid metabolic process"/>
    <property type="evidence" value="ECO:0007669"/>
    <property type="project" value="TreeGrafter"/>
</dbReference>
<dbReference type="GO" id="GO:0080031">
    <property type="term" value="F:methyl salicylate esterase activity"/>
    <property type="evidence" value="ECO:0007669"/>
    <property type="project" value="TreeGrafter"/>
</dbReference>
<dbReference type="InterPro" id="IPR029058">
    <property type="entry name" value="AB_hydrolase_fold"/>
</dbReference>
<dbReference type="OrthoDB" id="48317at2759"/>
<evidence type="ECO:0000313" key="2">
    <source>
        <dbReference type="Proteomes" id="UP000631114"/>
    </source>
</evidence>
<proteinExistence type="predicted"/>
<dbReference type="Proteomes" id="UP000631114">
    <property type="component" value="Unassembled WGS sequence"/>
</dbReference>
<keyword evidence="2" id="KW-1185">Reference proteome</keyword>
<dbReference type="GO" id="GO:0009696">
    <property type="term" value="P:salicylic acid metabolic process"/>
    <property type="evidence" value="ECO:0007669"/>
    <property type="project" value="TreeGrafter"/>
</dbReference>
<name>A0A835LZ96_9MAGN</name>
<dbReference type="PANTHER" id="PTHR10992">
    <property type="entry name" value="METHYLESTERASE FAMILY MEMBER"/>
    <property type="match status" value="1"/>
</dbReference>